<dbReference type="OrthoDB" id="6375705at2"/>
<dbReference type="RefSeq" id="WP_108602392.1">
    <property type="nucleotide sequence ID" value="NZ_CP026604.1"/>
</dbReference>
<reference evidence="1 2" key="1">
    <citation type="submission" date="2018-01" db="EMBL/GenBank/DDBJ databases">
        <title>Genome sequence of a Cantenovulum-like bacteria.</title>
        <authorList>
            <person name="Tan W.R."/>
            <person name="Lau N.-S."/>
            <person name="Go F."/>
            <person name="Amirul A.-A.A."/>
        </authorList>
    </citation>
    <scope>NUCLEOTIDE SEQUENCE [LARGE SCALE GENOMIC DNA]</scope>
    <source>
        <strain evidence="1 2">CCB-QB4</strain>
    </source>
</reference>
<dbReference type="KEGG" id="cate:C2869_07695"/>
<proteinExistence type="predicted"/>
<dbReference type="InterPro" id="IPR011044">
    <property type="entry name" value="Quino_amine_DH_bsu"/>
</dbReference>
<accession>A0A2S0VQ65</accession>
<dbReference type="InterPro" id="IPR013783">
    <property type="entry name" value="Ig-like_fold"/>
</dbReference>
<name>A0A2S0VQ65_9ALTE</name>
<dbReference type="EMBL" id="CP026604">
    <property type="protein sequence ID" value="AWB66322.1"/>
    <property type="molecule type" value="Genomic_DNA"/>
</dbReference>
<evidence type="ECO:0000313" key="1">
    <source>
        <dbReference type="EMBL" id="AWB66322.1"/>
    </source>
</evidence>
<protein>
    <submittedName>
        <fullName evidence="1">Uncharacterized protein</fullName>
    </submittedName>
</protein>
<gene>
    <name evidence="1" type="ORF">C2869_07695</name>
</gene>
<dbReference type="AlphaFoldDB" id="A0A2S0VQ65"/>
<dbReference type="Proteomes" id="UP000244441">
    <property type="component" value="Chromosome"/>
</dbReference>
<dbReference type="SUPFAM" id="SSF50969">
    <property type="entry name" value="YVTN repeat-like/Quinoprotein amine dehydrogenase"/>
    <property type="match status" value="1"/>
</dbReference>
<organism evidence="1 2">
    <name type="scientific">Saccharobesus litoralis</name>
    <dbReference type="NCBI Taxonomy" id="2172099"/>
    <lineage>
        <taxon>Bacteria</taxon>
        <taxon>Pseudomonadati</taxon>
        <taxon>Pseudomonadota</taxon>
        <taxon>Gammaproteobacteria</taxon>
        <taxon>Alteromonadales</taxon>
        <taxon>Alteromonadaceae</taxon>
        <taxon>Saccharobesus</taxon>
    </lineage>
</organism>
<keyword evidence="2" id="KW-1185">Reference proteome</keyword>
<dbReference type="Gene3D" id="2.60.40.10">
    <property type="entry name" value="Immunoglobulins"/>
    <property type="match status" value="1"/>
</dbReference>
<evidence type="ECO:0000313" key="2">
    <source>
        <dbReference type="Proteomes" id="UP000244441"/>
    </source>
</evidence>
<sequence>MTTHQTQIKYVAALISAALLAGCSDDNPQQPSYMKDSQPESLNAQSFVPQLVAGEDNWHQADTVSAGKLYKWQVAEPVSGLDKFASHKFSISSTTGLDGKAGTGDGTVLVPHPDRCPADDDYMVEESVPYVVAKLLVSNSDTKQSVLNGDSLDFAFAIPENRYGIEYNATLEYAGQQHQFNLTTAGKNDVIPDELNFKDKVFYDESGVVEVKRTADGDDSNSFVLTDVADEQILRFELQDAVGGMDAFHKVDFTFTGDDNMFTFDGQQFIATLEKNLEFEQGQSYKSVWPVVRQTTSGGSSKAMYNACAQADNDIEVYVAIPDKTFAKTYSAKIEWPDGNGGVHTYNFSVTTAAEDLNVDTDINVLRQQEYDLAVDSDYIVDVPITGINNKVMVSISGDDWVSFSVNGGDFTQEPTEIDEGDTLQVKYDITSFKQSAEYTAGDEYYHEFNPVLSIGDQTFTGYGRTIANPEWPALQAKVAFPAVASATMADTITVRGLSQLVLPDTFTGDAPTWTADNLTISVNGSDFVAVDALAANGDWTHSVTLADGENTIVLRPSAPAGLAESSPYTFKVTKLATADEAYPANLPLPTQDDDINANARQGFGLLEDVAIDTKQGTPVFYIVDQNDMDLANFWDDKNKRDDQIFVFDPTKPEQLNPLFETLFTEAEYIFDIALNNNAQGNYIFTAEHWAGAKTYDISATQPLDATAPVSKLSGGTDTGKSVHGAVFSVQNDKVFVSGNDGLGVHSFDPTTGTLGAIVYINNVKQSKAIDNYVAANGDEYVIISARNNANTWVTKINQADIAASTTTQITFAHLNGTAFNGKLEDLTIDDKTATAYIADGNKIYQFSLANIDALVAGTENADISEVTLTHSLGSLVSLVKEKDLGYLVALDEGDKALLAIDPVTKETVYLINSQ</sequence>